<evidence type="ECO:0000256" key="11">
    <source>
        <dbReference type="PROSITE-ProRule" id="PRU10141"/>
    </source>
</evidence>
<dbReference type="PROSITE" id="PS50011">
    <property type="entry name" value="PROTEIN_KINASE_DOM"/>
    <property type="match status" value="1"/>
</dbReference>
<dbReference type="EC" id="2.7.11.1" evidence="2"/>
<evidence type="ECO:0000256" key="3">
    <source>
        <dbReference type="ARBA" id="ARBA00022527"/>
    </source>
</evidence>
<comment type="similarity">
    <text evidence="1">Belongs to the protein kinase superfamily. STE Ser/Thr protein kinase family. STE20 subfamily.</text>
</comment>
<evidence type="ECO:0000259" key="14">
    <source>
        <dbReference type="PROSITE" id="PS50108"/>
    </source>
</evidence>
<evidence type="ECO:0000256" key="7">
    <source>
        <dbReference type="ARBA" id="ARBA00022777"/>
    </source>
</evidence>
<evidence type="ECO:0000256" key="2">
    <source>
        <dbReference type="ARBA" id="ARBA00012513"/>
    </source>
</evidence>
<name>A0A8D1LEY0_PIG</name>
<keyword evidence="7" id="KW-0418">Kinase</keyword>
<dbReference type="InterPro" id="IPR000719">
    <property type="entry name" value="Prot_kinase_dom"/>
</dbReference>
<evidence type="ECO:0000313" key="16">
    <source>
        <dbReference type="Proteomes" id="UP000694571"/>
    </source>
</evidence>
<keyword evidence="5" id="KW-0808">Transferase</keyword>
<dbReference type="Proteomes" id="UP000694571">
    <property type="component" value="Unplaced"/>
</dbReference>
<dbReference type="Proteomes" id="UP000694727">
    <property type="component" value="Unplaced"/>
</dbReference>
<dbReference type="Gene3D" id="1.10.510.10">
    <property type="entry name" value="Transferase(Phosphotransferase) domain 1"/>
    <property type="match status" value="1"/>
</dbReference>
<dbReference type="Pfam" id="PF00069">
    <property type="entry name" value="Pkinase"/>
    <property type="match status" value="1"/>
</dbReference>
<dbReference type="PANTHER" id="PTHR45832:SF9">
    <property type="entry name" value="NON-SPECIFIC SERINE_THREONINE PROTEIN KINASE"/>
    <property type="match status" value="1"/>
</dbReference>
<dbReference type="GO" id="GO:0004674">
    <property type="term" value="F:protein serine/threonine kinase activity"/>
    <property type="evidence" value="ECO:0007669"/>
    <property type="project" value="UniProtKB-KW"/>
</dbReference>
<protein>
    <recommendedName>
        <fullName evidence="2">non-specific serine/threonine protein kinase</fullName>
        <ecNumber evidence="2">2.7.11.1</ecNumber>
    </recommendedName>
</protein>
<dbReference type="GO" id="GO:0005524">
    <property type="term" value="F:ATP binding"/>
    <property type="evidence" value="ECO:0007669"/>
    <property type="project" value="UniProtKB-UniRule"/>
</dbReference>
<feature type="binding site" evidence="11">
    <location>
        <position position="197"/>
    </location>
    <ligand>
        <name>ATP</name>
        <dbReference type="ChEBI" id="CHEBI:30616"/>
    </ligand>
</feature>
<evidence type="ECO:0000256" key="10">
    <source>
        <dbReference type="ARBA" id="ARBA00048679"/>
    </source>
</evidence>
<dbReference type="Proteomes" id="UP000694720">
    <property type="component" value="Unplaced"/>
</dbReference>
<dbReference type="InterPro" id="IPR036936">
    <property type="entry name" value="CRIB_dom_sf"/>
</dbReference>
<dbReference type="PROSITE" id="PS50108">
    <property type="entry name" value="CRIB"/>
    <property type="match status" value="1"/>
</dbReference>
<dbReference type="FunFam" id="1.10.510.10:FF:000073">
    <property type="entry name" value="Non-specific serine/threonine protein kinase"/>
    <property type="match status" value="1"/>
</dbReference>
<evidence type="ECO:0000256" key="4">
    <source>
        <dbReference type="ARBA" id="ARBA00022553"/>
    </source>
</evidence>
<dbReference type="Proteomes" id="UP000694724">
    <property type="component" value="Unplaced"/>
</dbReference>
<dbReference type="Gene3D" id="3.90.810.10">
    <property type="entry name" value="CRIB domain"/>
    <property type="match status" value="1"/>
</dbReference>
<evidence type="ECO:0000256" key="6">
    <source>
        <dbReference type="ARBA" id="ARBA00022741"/>
    </source>
</evidence>
<comment type="catalytic activity">
    <reaction evidence="10">
        <text>L-seryl-[protein] + ATP = O-phospho-L-seryl-[protein] + ADP + H(+)</text>
        <dbReference type="Rhea" id="RHEA:17989"/>
        <dbReference type="Rhea" id="RHEA-COMP:9863"/>
        <dbReference type="Rhea" id="RHEA-COMP:11604"/>
        <dbReference type="ChEBI" id="CHEBI:15378"/>
        <dbReference type="ChEBI" id="CHEBI:29999"/>
        <dbReference type="ChEBI" id="CHEBI:30616"/>
        <dbReference type="ChEBI" id="CHEBI:83421"/>
        <dbReference type="ChEBI" id="CHEBI:456216"/>
        <dbReference type="EC" id="2.7.11.1"/>
    </reaction>
</comment>
<evidence type="ECO:0000256" key="5">
    <source>
        <dbReference type="ARBA" id="ARBA00022679"/>
    </source>
</evidence>
<dbReference type="Proteomes" id="UP000694725">
    <property type="component" value="Unplaced"/>
</dbReference>
<keyword evidence="6 11" id="KW-0547">Nucleotide-binding</keyword>
<dbReference type="Ensembl" id="ENSSSCT00065049978.1">
    <property type="protein sequence ID" value="ENSSSCP00065021618.1"/>
    <property type="gene ID" value="ENSSSCG00065036616.1"/>
</dbReference>
<dbReference type="SMART" id="SM00285">
    <property type="entry name" value="PBD"/>
    <property type="match status" value="1"/>
</dbReference>
<dbReference type="InterPro" id="IPR000095">
    <property type="entry name" value="CRIB_dom"/>
</dbReference>
<dbReference type="Gene3D" id="3.30.200.20">
    <property type="entry name" value="Phosphorylase Kinase, domain 1"/>
    <property type="match status" value="1"/>
</dbReference>
<evidence type="ECO:0000256" key="8">
    <source>
        <dbReference type="ARBA" id="ARBA00022840"/>
    </source>
</evidence>
<dbReference type="SUPFAM" id="SSF56112">
    <property type="entry name" value="Protein kinase-like (PK-like)"/>
    <property type="match status" value="1"/>
</dbReference>
<evidence type="ECO:0000313" key="15">
    <source>
        <dbReference type="Ensembl" id="ENSSSCP00050007314.1"/>
    </source>
</evidence>
<dbReference type="PANTHER" id="PTHR45832">
    <property type="entry name" value="SERINE/THREONINE-PROTEIN KINASE SAMKA-RELATED-RELATED"/>
    <property type="match status" value="1"/>
</dbReference>
<feature type="region of interest" description="Disordered" evidence="12">
    <location>
        <begin position="43"/>
        <end position="147"/>
    </location>
</feature>
<feature type="domain" description="Protein kinase" evidence="13">
    <location>
        <begin position="167"/>
        <end position="418"/>
    </location>
</feature>
<dbReference type="Ensembl" id="ENSSSCT00035022806.1">
    <property type="protein sequence ID" value="ENSSSCP00035008420.1"/>
    <property type="gene ID" value="ENSSSCG00035017722.1"/>
</dbReference>
<dbReference type="InterPro" id="IPR051931">
    <property type="entry name" value="PAK3-like"/>
</dbReference>
<keyword evidence="8 11" id="KW-0067">ATP-binding</keyword>
<dbReference type="Ensembl" id="ENSSSCT00050017713.1">
    <property type="protein sequence ID" value="ENSSSCP00050007314.1"/>
    <property type="gene ID" value="ENSSSCG00050013118.1"/>
</dbReference>
<evidence type="ECO:0000256" key="1">
    <source>
        <dbReference type="ARBA" id="ARBA00008874"/>
    </source>
</evidence>
<dbReference type="Ensembl" id="ENSSSCT00055049056.1">
    <property type="protein sequence ID" value="ENSSSCP00055039166.1"/>
    <property type="gene ID" value="ENSSSCG00055024840.1"/>
</dbReference>
<feature type="compositionally biased region" description="Basic and acidic residues" evidence="12">
    <location>
        <begin position="138"/>
        <end position="147"/>
    </location>
</feature>
<feature type="compositionally biased region" description="Pro residues" evidence="12">
    <location>
        <begin position="114"/>
        <end position="136"/>
    </location>
</feature>
<dbReference type="Ensembl" id="ENSSSCT00060030263.1">
    <property type="protein sequence ID" value="ENSSSCP00060012997.1"/>
    <property type="gene ID" value="ENSSSCG00060022300.1"/>
</dbReference>
<dbReference type="Proteomes" id="UP000694728">
    <property type="component" value="Unplaced"/>
</dbReference>
<dbReference type="CDD" id="cd01093">
    <property type="entry name" value="CRIB_PAK_like"/>
    <property type="match status" value="1"/>
</dbReference>
<sequence>MFGKKKKRVEISAPSNFEHRVHTGFDQNEQKFTGLPRQWQSLIEESARRPKPLVDPACITSIQPGAPKGEPHNVAPNGPSVGGLAVPQSSRPPARARGTPSPGVLGPHASEPQLAPPARTPAAPAAPPAPGPPGPRSPQREPQRVSHEQFRAALQLVVDPGDPRSYLDNFIKIGEGSTGIVCIATVRSSGRLVAVKKMDLRKQQRRELLFNEVVIMRDYQHENVVEMYNSYLVGDELWVVMEFLEGGALTDIVTHTRMNEEQIAAVCLAVLQALSVLHAQGVIHRDIKSDSILLTHDGRVKLSDFGFCAQVSKEVPRRKSLVGTPYWMAPELISRLPYGPEVDIWSLGVMVIEMVDGEPPYFNEPPLKAMKMIRDNLPPRLKNLHKVSPSLKGFLDRLLVRDPAQRATAAELLKHPFLAKAGPPASIVPLMRQNRTR</sequence>
<dbReference type="FunFam" id="3.90.810.10:FF:000002">
    <property type="entry name" value="Non-specific serine/threonine protein kinase"/>
    <property type="match status" value="1"/>
</dbReference>
<keyword evidence="4" id="KW-0597">Phosphoprotein</keyword>
<evidence type="ECO:0000256" key="12">
    <source>
        <dbReference type="SAM" id="MobiDB-lite"/>
    </source>
</evidence>
<dbReference type="Pfam" id="PF00786">
    <property type="entry name" value="PBD"/>
    <property type="match status" value="1"/>
</dbReference>
<gene>
    <name evidence="15" type="primary">PAK4</name>
</gene>
<dbReference type="PROSITE" id="PS00107">
    <property type="entry name" value="PROTEIN_KINASE_ATP"/>
    <property type="match status" value="1"/>
</dbReference>
<reference evidence="15" key="1">
    <citation type="submission" date="2025-05" db="UniProtKB">
        <authorList>
            <consortium name="Ensembl"/>
        </authorList>
    </citation>
    <scope>IDENTIFICATION</scope>
</reference>
<dbReference type="Ensembl" id="ENSSSCT00045057331.1">
    <property type="protein sequence ID" value="ENSSSCP00045040076.1"/>
    <property type="gene ID" value="ENSSSCG00045033500.1"/>
</dbReference>
<dbReference type="InterPro" id="IPR017441">
    <property type="entry name" value="Protein_kinase_ATP_BS"/>
</dbReference>
<organism evidence="15 16">
    <name type="scientific">Sus scrofa</name>
    <name type="common">Pig</name>
    <dbReference type="NCBI Taxonomy" id="9823"/>
    <lineage>
        <taxon>Eukaryota</taxon>
        <taxon>Metazoa</taxon>
        <taxon>Chordata</taxon>
        <taxon>Craniata</taxon>
        <taxon>Vertebrata</taxon>
        <taxon>Euteleostomi</taxon>
        <taxon>Mammalia</taxon>
        <taxon>Eutheria</taxon>
        <taxon>Laurasiatheria</taxon>
        <taxon>Artiodactyla</taxon>
        <taxon>Suina</taxon>
        <taxon>Suidae</taxon>
        <taxon>Sus</taxon>
    </lineage>
</organism>
<proteinExistence type="inferred from homology"/>
<dbReference type="Ensembl" id="ENSSSCT00040055348.1">
    <property type="protein sequence ID" value="ENSSSCP00040023010.1"/>
    <property type="gene ID" value="ENSSSCG00040041308.1"/>
</dbReference>
<accession>A0A8D1LEY0</accession>
<dbReference type="Ensembl" id="ENSSSCT00025067585.1">
    <property type="protein sequence ID" value="ENSSSCP00025028959.1"/>
    <property type="gene ID" value="ENSSSCG00025049611.1"/>
</dbReference>
<feature type="domain" description="CRIB" evidence="14">
    <location>
        <begin position="11"/>
        <end position="24"/>
    </location>
</feature>
<dbReference type="Proteomes" id="UP000694570">
    <property type="component" value="Unplaced"/>
</dbReference>
<evidence type="ECO:0000256" key="9">
    <source>
        <dbReference type="ARBA" id="ARBA00047899"/>
    </source>
</evidence>
<dbReference type="Proteomes" id="UP000694722">
    <property type="component" value="Unplaced"/>
</dbReference>
<evidence type="ECO:0000259" key="13">
    <source>
        <dbReference type="PROSITE" id="PS50011"/>
    </source>
</evidence>
<comment type="catalytic activity">
    <reaction evidence="9">
        <text>L-threonyl-[protein] + ATP = O-phospho-L-threonyl-[protein] + ADP + H(+)</text>
        <dbReference type="Rhea" id="RHEA:46608"/>
        <dbReference type="Rhea" id="RHEA-COMP:11060"/>
        <dbReference type="Rhea" id="RHEA-COMP:11605"/>
        <dbReference type="ChEBI" id="CHEBI:15378"/>
        <dbReference type="ChEBI" id="CHEBI:30013"/>
        <dbReference type="ChEBI" id="CHEBI:30616"/>
        <dbReference type="ChEBI" id="CHEBI:61977"/>
        <dbReference type="ChEBI" id="CHEBI:456216"/>
        <dbReference type="EC" id="2.7.11.1"/>
    </reaction>
</comment>
<dbReference type="InterPro" id="IPR033923">
    <property type="entry name" value="PAK_BD"/>
</dbReference>
<dbReference type="InterPro" id="IPR011009">
    <property type="entry name" value="Kinase-like_dom_sf"/>
</dbReference>
<dbReference type="Ensembl" id="ENSSSCT00030087449.1">
    <property type="protein sequence ID" value="ENSSSCP00030040386.1"/>
    <property type="gene ID" value="ENSSSCG00030062496.1"/>
</dbReference>
<dbReference type="FunFam" id="3.30.200.20:FF:000141">
    <property type="entry name" value="Non-specific serine/threonine protein kinase"/>
    <property type="match status" value="1"/>
</dbReference>
<dbReference type="AlphaFoldDB" id="A0A8D1LEY0"/>
<keyword evidence="3" id="KW-0723">Serine/threonine-protein kinase</keyword>
<dbReference type="Proteomes" id="UP000694723">
    <property type="component" value="Unplaced"/>
</dbReference>